<evidence type="ECO:0000259" key="8">
    <source>
        <dbReference type="Pfam" id="PF07092"/>
    </source>
</evidence>
<comment type="subcellular location">
    <subcellularLocation>
        <location evidence="1">Endomembrane system</location>
    </subcellularLocation>
</comment>
<keyword evidence="4 7" id="KW-1133">Transmembrane helix</keyword>
<dbReference type="PANTHER" id="PTHR28556:SF6">
    <property type="entry name" value="TRANSMEMBRANE PROTEIN 106A"/>
    <property type="match status" value="1"/>
</dbReference>
<keyword evidence="3 7" id="KW-0812">Transmembrane</keyword>
<reference evidence="10" key="2">
    <citation type="submission" date="2025-08" db="UniProtKB">
        <authorList>
            <consortium name="Ensembl"/>
        </authorList>
    </citation>
    <scope>IDENTIFICATION</scope>
</reference>
<feature type="region of interest" description="Disordered" evidence="6">
    <location>
        <begin position="1"/>
        <end position="28"/>
    </location>
</feature>
<evidence type="ECO:0000256" key="4">
    <source>
        <dbReference type="ARBA" id="ARBA00022989"/>
    </source>
</evidence>
<dbReference type="InParanoid" id="A0A672GFH9"/>
<proteinExistence type="inferred from homology"/>
<feature type="transmembrane region" description="Helical" evidence="7">
    <location>
        <begin position="73"/>
        <end position="94"/>
    </location>
</feature>
<dbReference type="InterPro" id="IPR009790">
    <property type="entry name" value="TMEM106"/>
</dbReference>
<keyword evidence="5 7" id="KW-0472">Membrane</keyword>
<keyword evidence="11" id="KW-1185">Reference proteome</keyword>
<dbReference type="GeneID" id="115387173"/>
<evidence type="ECO:0000256" key="6">
    <source>
        <dbReference type="SAM" id="MobiDB-lite"/>
    </source>
</evidence>
<dbReference type="PANTHER" id="PTHR28556">
    <property type="entry name" value="TRANSMEMBRANE PROTEIN 106B"/>
    <property type="match status" value="1"/>
</dbReference>
<evidence type="ECO:0000259" key="9">
    <source>
        <dbReference type="Pfam" id="PF21002"/>
    </source>
</evidence>
<dbReference type="InterPro" id="IPR048511">
    <property type="entry name" value="TMEM106_N"/>
</dbReference>
<organism evidence="10 11">
    <name type="scientific">Salarias fasciatus</name>
    <name type="common">Jewelled blenny</name>
    <name type="synonym">Blennius fasciatus</name>
    <dbReference type="NCBI Taxonomy" id="181472"/>
    <lineage>
        <taxon>Eukaryota</taxon>
        <taxon>Metazoa</taxon>
        <taxon>Chordata</taxon>
        <taxon>Craniata</taxon>
        <taxon>Vertebrata</taxon>
        <taxon>Euteleostomi</taxon>
        <taxon>Actinopterygii</taxon>
        <taxon>Neopterygii</taxon>
        <taxon>Teleostei</taxon>
        <taxon>Neoteleostei</taxon>
        <taxon>Acanthomorphata</taxon>
        <taxon>Ovalentaria</taxon>
        <taxon>Blenniimorphae</taxon>
        <taxon>Blenniiformes</taxon>
        <taxon>Blennioidei</taxon>
        <taxon>Blenniidae</taxon>
        <taxon>Salariinae</taxon>
        <taxon>Salarias</taxon>
    </lineage>
</organism>
<dbReference type="Pfam" id="PF07092">
    <property type="entry name" value="TMEM106"/>
    <property type="match status" value="1"/>
</dbReference>
<evidence type="ECO:0000313" key="11">
    <source>
        <dbReference type="Proteomes" id="UP000472267"/>
    </source>
</evidence>
<dbReference type="RefSeq" id="XP_029945639.1">
    <property type="nucleotide sequence ID" value="XM_030089779.1"/>
</dbReference>
<comment type="similarity">
    <text evidence="2">Belongs to the TMEM106 family.</text>
</comment>
<dbReference type="Pfam" id="PF21002">
    <property type="entry name" value="TMEM106_N"/>
    <property type="match status" value="1"/>
</dbReference>
<gene>
    <name evidence="10" type="primary">LOC115387173</name>
</gene>
<name>A0A672GFH9_SALFA</name>
<dbReference type="InterPro" id="IPR048509">
    <property type="entry name" value="TMEM106_C"/>
</dbReference>
<protein>
    <submittedName>
        <fullName evidence="10">Transmembrane protein 106B-like</fullName>
    </submittedName>
</protein>
<feature type="domain" description="Transmembrane protein 106 N-terminal" evidence="9">
    <location>
        <begin position="11"/>
        <end position="72"/>
    </location>
</feature>
<evidence type="ECO:0000256" key="5">
    <source>
        <dbReference type="ARBA" id="ARBA00023136"/>
    </source>
</evidence>
<dbReference type="AlphaFoldDB" id="A0A672GFH9"/>
<evidence type="ECO:0000256" key="7">
    <source>
        <dbReference type="SAM" id="Phobius"/>
    </source>
</evidence>
<evidence type="ECO:0000256" key="2">
    <source>
        <dbReference type="ARBA" id="ARBA00008111"/>
    </source>
</evidence>
<evidence type="ECO:0000313" key="10">
    <source>
        <dbReference type="Ensembl" id="ENSSFAP00005009999.1"/>
    </source>
</evidence>
<dbReference type="RefSeq" id="XP_029945638.1">
    <property type="nucleotide sequence ID" value="XM_030089778.1"/>
</dbReference>
<evidence type="ECO:0000256" key="1">
    <source>
        <dbReference type="ARBA" id="ARBA00004308"/>
    </source>
</evidence>
<dbReference type="GO" id="GO:0012505">
    <property type="term" value="C:endomembrane system"/>
    <property type="evidence" value="ECO:0007669"/>
    <property type="project" value="UniProtKB-SubCell"/>
</dbReference>
<reference evidence="10" key="1">
    <citation type="submission" date="2019-06" db="EMBL/GenBank/DDBJ databases">
        <authorList>
            <consortium name="Wellcome Sanger Institute Data Sharing"/>
        </authorList>
    </citation>
    <scope>NUCLEOTIDE SEQUENCE [LARGE SCALE GENOMIC DNA]</scope>
</reference>
<dbReference type="Ensembl" id="ENSSFAT00005010453.1">
    <property type="protein sequence ID" value="ENSSFAP00005009999.1"/>
    <property type="gene ID" value="ENSSFAG00005005686.1"/>
</dbReference>
<accession>A0A672GFH9</accession>
<dbReference type="Proteomes" id="UP000472267">
    <property type="component" value="Chromosome 4"/>
</dbReference>
<dbReference type="OrthoDB" id="508875at2759"/>
<evidence type="ECO:0000256" key="3">
    <source>
        <dbReference type="ARBA" id="ARBA00022692"/>
    </source>
</evidence>
<feature type="domain" description="Transmembrane protein 106 C-terminal" evidence="8">
    <location>
        <begin position="95"/>
        <end position="231"/>
    </location>
</feature>
<sequence length="241" mass="26737">MGTAPSQSDGGEADGDDRQPIVSRRCSRRRSTAETVHCPTCQGIGRIPRGQESKLVAVIPCSDQRLRPRRTKLYVALSVAVCVLVSALVLFFLFPRSVLLSPVSVQSSYVFFMSSSVEMNITNVLNITNQNFAEVRVYNLTVQALNYQTVVGTLHVKDVTSVRPLSAQLFSFVMPVNLTDVGMREYCQNPALTVHIVYLHLQISVTVYYLAHYEQLSLDAYEFLDCGANATVPHRLLPPPT</sequence>
<dbReference type="OMA" id="ADTVHCP"/>
<reference evidence="10" key="3">
    <citation type="submission" date="2025-09" db="UniProtKB">
        <authorList>
            <consortium name="Ensembl"/>
        </authorList>
    </citation>
    <scope>IDENTIFICATION</scope>
</reference>